<evidence type="ECO:0000313" key="7">
    <source>
        <dbReference type="Proteomes" id="UP000574390"/>
    </source>
</evidence>
<proteinExistence type="predicted"/>
<evidence type="ECO:0000313" key="6">
    <source>
        <dbReference type="EMBL" id="KAF4715985.1"/>
    </source>
</evidence>
<organism evidence="6 7">
    <name type="scientific">Perkinsus olseni</name>
    <name type="common">Perkinsus atlanticus</name>
    <dbReference type="NCBI Taxonomy" id="32597"/>
    <lineage>
        <taxon>Eukaryota</taxon>
        <taxon>Sar</taxon>
        <taxon>Alveolata</taxon>
        <taxon>Perkinsozoa</taxon>
        <taxon>Perkinsea</taxon>
        <taxon>Perkinsida</taxon>
        <taxon>Perkinsidae</taxon>
        <taxon>Perkinsus</taxon>
    </lineage>
</organism>
<protein>
    <submittedName>
        <fullName evidence="6">Histidine triad nucleotide-binding protein 2, mitochondrial</fullName>
    </submittedName>
</protein>
<feature type="region of interest" description="Disordered" evidence="4">
    <location>
        <begin position="219"/>
        <end position="266"/>
    </location>
</feature>
<feature type="domain" description="HIT" evidence="5">
    <location>
        <begin position="42"/>
        <end position="153"/>
    </location>
</feature>
<evidence type="ECO:0000256" key="3">
    <source>
        <dbReference type="PROSITE-ProRule" id="PRU00464"/>
    </source>
</evidence>
<comment type="caution">
    <text evidence="6">The sequence shown here is derived from an EMBL/GenBank/DDBJ whole genome shotgun (WGS) entry which is preliminary data.</text>
</comment>
<dbReference type="Proteomes" id="UP000574390">
    <property type="component" value="Unassembled WGS sequence"/>
</dbReference>
<evidence type="ECO:0000256" key="2">
    <source>
        <dbReference type="PIRSR" id="PIRSR601310-3"/>
    </source>
</evidence>
<dbReference type="InterPro" id="IPR011146">
    <property type="entry name" value="HIT-like"/>
</dbReference>
<dbReference type="Pfam" id="PF01230">
    <property type="entry name" value="HIT"/>
    <property type="match status" value="1"/>
</dbReference>
<evidence type="ECO:0000256" key="4">
    <source>
        <dbReference type="SAM" id="MobiDB-lite"/>
    </source>
</evidence>
<evidence type="ECO:0000256" key="1">
    <source>
        <dbReference type="PIRSR" id="PIRSR601310-1"/>
    </source>
</evidence>
<sequence>MLLVSSATASRSLRAGLRVFLPQPFISAKVKYMSTAEGPPTIFDKILSGEVPSKKVYEDDLVYAFRDVNPVAPVHVLLIPKHKGRLTRLSKATEKDKDLLGHMMVTVPKVASAAGLDEYRLVINDGASACQSVWHLHMHIIGGLQVPTPEASRRMSGQFDNVPSINPHPDMNGNEEDDGWTGEDISEKKYHFYPYGRGSCDWTLEEHDQIRKKSMDEIESHFNPSTTTTTPVTPSTSDTAAAPPTGQKMDSTAGANPFAKKPGTIGSKFSTAHNTYFLDEDLDMGPDMENLGSVPGSGIHETTDKDESGYHYYDPLSGQAKPASGVTDSAETWQWGKVDNVLKHSSSQRTHSGSYKSSSYDANIPLAAARFEDSGDFDRNMFSKISEDLPEMSGDSGALQLRVTSDSYNNLSRSMIDPINRVKPNMWSAVNRTKSEEAPKEWMAAADDGDVFAFQGKEVKAGSK</sequence>
<evidence type="ECO:0000259" key="5">
    <source>
        <dbReference type="PROSITE" id="PS51084"/>
    </source>
</evidence>
<dbReference type="PRINTS" id="PR00332">
    <property type="entry name" value="HISTRIAD"/>
</dbReference>
<name>A0A7J6R5P2_PEROL</name>
<dbReference type="SUPFAM" id="SSF54197">
    <property type="entry name" value="HIT-like"/>
    <property type="match status" value="1"/>
</dbReference>
<dbReference type="EMBL" id="JABANM010024588">
    <property type="protein sequence ID" value="KAF4715985.1"/>
    <property type="molecule type" value="Genomic_DNA"/>
</dbReference>
<accession>A0A7J6R5P2</accession>
<dbReference type="AlphaFoldDB" id="A0A7J6R5P2"/>
<reference evidence="6 7" key="1">
    <citation type="submission" date="2020-04" db="EMBL/GenBank/DDBJ databases">
        <title>Perkinsus olseni comparative genomics.</title>
        <authorList>
            <person name="Bogema D.R."/>
        </authorList>
    </citation>
    <scope>NUCLEOTIDE SEQUENCE [LARGE SCALE GENOMIC DNA]</scope>
    <source>
        <strain evidence="6">ATCC PRA-205</strain>
    </source>
</reference>
<dbReference type="InterPro" id="IPR036265">
    <property type="entry name" value="HIT-like_sf"/>
</dbReference>
<dbReference type="InterPro" id="IPR001310">
    <property type="entry name" value="Histidine_triad_HIT"/>
</dbReference>
<feature type="short sequence motif" description="Histidine triad motif" evidence="2 3">
    <location>
        <begin position="135"/>
        <end position="139"/>
    </location>
</feature>
<dbReference type="InterPro" id="IPR019808">
    <property type="entry name" value="Histidine_triad_CS"/>
</dbReference>
<gene>
    <name evidence="6" type="primary">HINT2</name>
    <name evidence="6" type="ORF">FOZ62_025213</name>
</gene>
<dbReference type="Gene3D" id="3.30.428.10">
    <property type="entry name" value="HIT-like"/>
    <property type="match status" value="1"/>
</dbReference>
<dbReference type="GO" id="GO:0003824">
    <property type="term" value="F:catalytic activity"/>
    <property type="evidence" value="ECO:0007669"/>
    <property type="project" value="InterPro"/>
</dbReference>
<dbReference type="PROSITE" id="PS00892">
    <property type="entry name" value="HIT_1"/>
    <property type="match status" value="1"/>
</dbReference>
<dbReference type="PANTHER" id="PTHR23089">
    <property type="entry name" value="HISTIDINE TRIAD HIT PROTEIN"/>
    <property type="match status" value="1"/>
</dbReference>
<dbReference type="CDD" id="cd01276">
    <property type="entry name" value="PKCI_related"/>
    <property type="match status" value="1"/>
</dbReference>
<feature type="active site" description="Tele-AMP-histidine intermediate" evidence="1">
    <location>
        <position position="137"/>
    </location>
</feature>
<feature type="compositionally biased region" description="Low complexity" evidence="4">
    <location>
        <begin position="224"/>
        <end position="245"/>
    </location>
</feature>
<dbReference type="PROSITE" id="PS51084">
    <property type="entry name" value="HIT_2"/>
    <property type="match status" value="1"/>
</dbReference>